<keyword evidence="7" id="KW-1185">Reference proteome</keyword>
<comment type="subcellular location">
    <subcellularLocation>
        <location evidence="1">Plastid</location>
        <location evidence="1">Chloroplast</location>
    </subcellularLocation>
</comment>
<organism evidence="6 7">
    <name type="scientific">Besnoitia besnoiti</name>
    <name type="common">Apicomplexan protozoan</name>
    <dbReference type="NCBI Taxonomy" id="94643"/>
    <lineage>
        <taxon>Eukaryota</taxon>
        <taxon>Sar</taxon>
        <taxon>Alveolata</taxon>
        <taxon>Apicomplexa</taxon>
        <taxon>Conoidasida</taxon>
        <taxon>Coccidia</taxon>
        <taxon>Eucoccidiorida</taxon>
        <taxon>Eimeriorina</taxon>
        <taxon>Sarcocystidae</taxon>
        <taxon>Besnoitia</taxon>
    </lineage>
</organism>
<feature type="region of interest" description="Disordered" evidence="4">
    <location>
        <begin position="462"/>
        <end position="503"/>
    </location>
</feature>
<proteinExistence type="predicted"/>
<name>A0A2A9MC04_BESBE</name>
<dbReference type="KEGG" id="bbes:BESB_067870"/>
<gene>
    <name evidence="6" type="ORF">BESB_067870</name>
</gene>
<dbReference type="GeneID" id="40311713"/>
<comment type="caution">
    <text evidence="6">The sequence shown here is derived from an EMBL/GenBank/DDBJ whole genome shotgun (WGS) entry which is preliminary data.</text>
</comment>
<evidence type="ECO:0000313" key="6">
    <source>
        <dbReference type="EMBL" id="PFH34754.1"/>
    </source>
</evidence>
<feature type="region of interest" description="Disordered" evidence="4">
    <location>
        <begin position="104"/>
        <end position="135"/>
    </location>
</feature>
<feature type="region of interest" description="Disordered" evidence="4">
    <location>
        <begin position="60"/>
        <end position="87"/>
    </location>
</feature>
<accession>A0A2A9MC04</accession>
<feature type="signal peptide" evidence="5">
    <location>
        <begin position="1"/>
        <end position="37"/>
    </location>
</feature>
<protein>
    <recommendedName>
        <fullName evidence="8">Tic22-like family protein</fullName>
    </recommendedName>
</protein>
<dbReference type="EMBL" id="NWUJ01000006">
    <property type="protein sequence ID" value="PFH34754.1"/>
    <property type="molecule type" value="Genomic_DNA"/>
</dbReference>
<evidence type="ECO:0000256" key="1">
    <source>
        <dbReference type="ARBA" id="ARBA00004229"/>
    </source>
</evidence>
<evidence type="ECO:0000256" key="3">
    <source>
        <dbReference type="ARBA" id="ARBA00022640"/>
    </source>
</evidence>
<feature type="compositionally biased region" description="Polar residues" evidence="4">
    <location>
        <begin position="116"/>
        <end position="131"/>
    </location>
</feature>
<keyword evidence="5" id="KW-0732">Signal</keyword>
<dbReference type="PANTHER" id="PTHR33926:SF4">
    <property type="entry name" value="PROTEIN TIC 22, CHLOROPLASTIC"/>
    <property type="match status" value="1"/>
</dbReference>
<keyword evidence="3" id="KW-0934">Plastid</keyword>
<dbReference type="Proteomes" id="UP000224006">
    <property type="component" value="Chromosome VI"/>
</dbReference>
<dbReference type="AlphaFoldDB" id="A0A2A9MC04"/>
<feature type="compositionally biased region" description="Basic and acidic residues" evidence="4">
    <location>
        <begin position="484"/>
        <end position="497"/>
    </location>
</feature>
<dbReference type="GO" id="GO:0009507">
    <property type="term" value="C:chloroplast"/>
    <property type="evidence" value="ECO:0007669"/>
    <property type="project" value="UniProtKB-SubCell"/>
</dbReference>
<dbReference type="OrthoDB" id="331904at2759"/>
<evidence type="ECO:0000313" key="7">
    <source>
        <dbReference type="Proteomes" id="UP000224006"/>
    </source>
</evidence>
<evidence type="ECO:0008006" key="8">
    <source>
        <dbReference type="Google" id="ProtNLM"/>
    </source>
</evidence>
<sequence length="570" mass="62885">MGIVSVLLRGWPRGFAVRSSLTLLALLFCLLAPQCRRSEALLSTSRAAAGALSLGRALGPSHAAAPFRSPTRSRAAEPCSPSPHAGPPRAASVLLGLVPLFQPRSRPPSRGEEASSQRCSGASTDALSQQKRGFRETEAVQVGAPLFERPAVVIQECENGGDRAQRLSGGAERISGDACERANAPPGFLFSSSAETPLPRGGEIRRGKRKWWKYFLPLWPPWKTRYSRRPLAEKLLCIPVYVVVNRFGAPFLSPPSPALIAELQKRKEETGEASSLPQTALAFLDGQEATEYLHELIQSNPGGPQVEARLYCIPLSTIWDQICRVVVDPRLEAAQARRVENAAERRAKAASEAQPENGGLFAWRSFLGGDSVADEEDEKAREREEDGRRAVQPQVLWQLVPSKKQVQNARLHARFSELREGTGVPIFYADLLSVERDGESVVALFFSLEDLHAVWERRRQEEAQRERSLMEQRRARVSKPGMEYGKEENEEGKREVNRPPLPQQPPVKVLNLLKLLLAQAEQPKGEMKVADGCWGFVPSSASLAFLEEQKRRGVGPARLLFGPDETEGPE</sequence>
<dbReference type="Gene3D" id="3.40.1350.100">
    <property type="match status" value="2"/>
</dbReference>
<evidence type="ECO:0000256" key="5">
    <source>
        <dbReference type="SAM" id="SignalP"/>
    </source>
</evidence>
<reference evidence="6 7" key="1">
    <citation type="submission" date="2017-09" db="EMBL/GenBank/DDBJ databases">
        <title>Genome sequencing of Besnoitia besnoiti strain Bb-Ger1.</title>
        <authorList>
            <person name="Schares G."/>
            <person name="Venepally P."/>
            <person name="Lorenzi H.A."/>
        </authorList>
    </citation>
    <scope>NUCLEOTIDE SEQUENCE [LARGE SCALE GENOMIC DNA]</scope>
    <source>
        <strain evidence="6 7">Bb-Ger1</strain>
    </source>
</reference>
<feature type="compositionally biased region" description="Basic and acidic residues" evidence="4">
    <location>
        <begin position="462"/>
        <end position="474"/>
    </location>
</feature>
<feature type="chain" id="PRO_5013400985" description="Tic22-like family protein" evidence="5">
    <location>
        <begin position="38"/>
        <end position="570"/>
    </location>
</feature>
<evidence type="ECO:0000256" key="2">
    <source>
        <dbReference type="ARBA" id="ARBA00022528"/>
    </source>
</evidence>
<evidence type="ECO:0000256" key="4">
    <source>
        <dbReference type="SAM" id="MobiDB-lite"/>
    </source>
</evidence>
<dbReference type="RefSeq" id="XP_029218763.1">
    <property type="nucleotide sequence ID" value="XM_029365180.1"/>
</dbReference>
<dbReference type="PANTHER" id="PTHR33926">
    <property type="entry name" value="PROTEIN TIC 22, CHLOROPLASTIC"/>
    <property type="match status" value="1"/>
</dbReference>
<dbReference type="GO" id="GO:0015031">
    <property type="term" value="P:protein transport"/>
    <property type="evidence" value="ECO:0007669"/>
    <property type="project" value="InterPro"/>
</dbReference>
<dbReference type="InterPro" id="IPR007378">
    <property type="entry name" value="Tic22-like"/>
</dbReference>
<dbReference type="VEuPathDB" id="ToxoDB:BESB_067870"/>
<dbReference type="Pfam" id="PF04278">
    <property type="entry name" value="Tic22"/>
    <property type="match status" value="1"/>
</dbReference>
<keyword evidence="2" id="KW-0150">Chloroplast</keyword>